<dbReference type="GO" id="GO:0005739">
    <property type="term" value="C:mitochondrion"/>
    <property type="evidence" value="ECO:0007669"/>
    <property type="project" value="TreeGrafter"/>
</dbReference>
<evidence type="ECO:0000313" key="2">
    <source>
        <dbReference type="EMBL" id="SVD47682.1"/>
    </source>
</evidence>
<feature type="non-terminal residue" evidence="2">
    <location>
        <position position="1"/>
    </location>
</feature>
<dbReference type="EMBL" id="UINC01153132">
    <property type="protein sequence ID" value="SVD47682.1"/>
    <property type="molecule type" value="Genomic_DNA"/>
</dbReference>
<dbReference type="Pfam" id="PF00206">
    <property type="entry name" value="Lyase_1"/>
    <property type="match status" value="1"/>
</dbReference>
<feature type="non-terminal residue" evidence="2">
    <location>
        <position position="179"/>
    </location>
</feature>
<dbReference type="PANTHER" id="PTHR11444:SF1">
    <property type="entry name" value="FUMARATE HYDRATASE, MITOCHONDRIAL"/>
    <property type="match status" value="1"/>
</dbReference>
<organism evidence="2">
    <name type="scientific">marine metagenome</name>
    <dbReference type="NCBI Taxonomy" id="408172"/>
    <lineage>
        <taxon>unclassified sequences</taxon>
        <taxon>metagenomes</taxon>
        <taxon>ecological metagenomes</taxon>
    </lineage>
</organism>
<dbReference type="GO" id="GO:0004333">
    <property type="term" value="F:fumarate hydratase activity"/>
    <property type="evidence" value="ECO:0007669"/>
    <property type="project" value="InterPro"/>
</dbReference>
<evidence type="ECO:0000259" key="1">
    <source>
        <dbReference type="Pfam" id="PF00206"/>
    </source>
</evidence>
<protein>
    <recommendedName>
        <fullName evidence="1">Fumarate lyase N-terminal domain-containing protein</fullName>
    </recommendedName>
</protein>
<feature type="domain" description="Fumarate lyase N-terminal" evidence="1">
    <location>
        <begin position="16"/>
        <end position="179"/>
    </location>
</feature>
<dbReference type="FunFam" id="1.10.275.10:FF:000001">
    <property type="entry name" value="Fumarate hydratase, mitochondrial"/>
    <property type="match status" value="1"/>
</dbReference>
<sequence>MKNKKRTEFDTLGSKKIDSNKFWGAQTQRSLENFRIGNEKMPVEIIQAIGLQKKAAAQANMQFNLLNKKIGMAIIKVCNQIINLKLLDEFPLVVWQTGSGTHTNMNANEVISNYAIKSLKGKIGSKNPVHPNDHVNLSQSSNDTFPTVMHIAINELIDVRLMPNINLFLRELESKSNKF</sequence>
<dbReference type="InterPro" id="IPR024083">
    <property type="entry name" value="Fumarase/histidase_N"/>
</dbReference>
<dbReference type="SUPFAM" id="SSF48557">
    <property type="entry name" value="L-aspartase-like"/>
    <property type="match status" value="1"/>
</dbReference>
<dbReference type="Gene3D" id="1.10.275.10">
    <property type="entry name" value="Fumarase/aspartase (N-terminal domain)"/>
    <property type="match status" value="1"/>
</dbReference>
<dbReference type="GO" id="GO:0006108">
    <property type="term" value="P:malate metabolic process"/>
    <property type="evidence" value="ECO:0007669"/>
    <property type="project" value="TreeGrafter"/>
</dbReference>
<dbReference type="InterPro" id="IPR008948">
    <property type="entry name" value="L-Aspartase-like"/>
</dbReference>
<dbReference type="AlphaFoldDB" id="A0A382VMD5"/>
<dbReference type="GO" id="GO:0006106">
    <property type="term" value="P:fumarate metabolic process"/>
    <property type="evidence" value="ECO:0007669"/>
    <property type="project" value="InterPro"/>
</dbReference>
<gene>
    <name evidence="2" type="ORF">METZ01_LOCUS400536</name>
</gene>
<dbReference type="InterPro" id="IPR005677">
    <property type="entry name" value="Fum_hydII"/>
</dbReference>
<dbReference type="PANTHER" id="PTHR11444">
    <property type="entry name" value="ASPARTATEAMMONIA/ARGININOSUCCINATE/ADENYLOSUCCINATE LYASE"/>
    <property type="match status" value="1"/>
</dbReference>
<dbReference type="Gene3D" id="1.20.200.10">
    <property type="entry name" value="Fumarase/aspartase (Central domain)"/>
    <property type="match status" value="1"/>
</dbReference>
<dbReference type="InterPro" id="IPR022761">
    <property type="entry name" value="Fumarate_lyase_N"/>
</dbReference>
<accession>A0A382VMD5</accession>
<proteinExistence type="predicted"/>
<dbReference type="GO" id="GO:0006099">
    <property type="term" value="P:tricarboxylic acid cycle"/>
    <property type="evidence" value="ECO:0007669"/>
    <property type="project" value="TreeGrafter"/>
</dbReference>
<name>A0A382VMD5_9ZZZZ</name>
<reference evidence="2" key="1">
    <citation type="submission" date="2018-05" db="EMBL/GenBank/DDBJ databases">
        <authorList>
            <person name="Lanie J.A."/>
            <person name="Ng W.-L."/>
            <person name="Kazmierczak K.M."/>
            <person name="Andrzejewski T.M."/>
            <person name="Davidsen T.M."/>
            <person name="Wayne K.J."/>
            <person name="Tettelin H."/>
            <person name="Glass J.I."/>
            <person name="Rusch D."/>
            <person name="Podicherti R."/>
            <person name="Tsui H.-C.T."/>
            <person name="Winkler M.E."/>
        </authorList>
    </citation>
    <scope>NUCLEOTIDE SEQUENCE</scope>
</reference>